<evidence type="ECO:0000313" key="3">
    <source>
        <dbReference type="Proteomes" id="UP001457282"/>
    </source>
</evidence>
<evidence type="ECO:0000313" key="2">
    <source>
        <dbReference type="EMBL" id="KAK9930784.1"/>
    </source>
</evidence>
<dbReference type="EMBL" id="JBEDUW010000004">
    <property type="protein sequence ID" value="KAK9930784.1"/>
    <property type="molecule type" value="Genomic_DNA"/>
</dbReference>
<gene>
    <name evidence="2" type="ORF">M0R45_018095</name>
</gene>
<evidence type="ECO:0000256" key="1">
    <source>
        <dbReference type="SAM" id="Phobius"/>
    </source>
</evidence>
<dbReference type="PANTHER" id="PTHR23099">
    <property type="entry name" value="TRANSCRIPTIONAL REGULATOR"/>
    <property type="match status" value="1"/>
</dbReference>
<sequence>MAEEKDEDGKRIDRIFVGASLTVDFLPSSDKSLSKLFATVSLLFLSILLCKIDSFILFAISRLHLDFVVPCMGGKLKLHKAKEHYLVRLRQEWAEEEAACFCCSRYKSSRPPKKLNLLHNIDNRTPSSFGYSFPALRTVKSLPFSGTGEHKYSFQRVQLPSFSPPSFLRL</sequence>
<accession>A0AAW1X2W5</accession>
<dbReference type="Proteomes" id="UP001457282">
    <property type="component" value="Unassembled WGS sequence"/>
</dbReference>
<proteinExistence type="predicted"/>
<dbReference type="PANTHER" id="PTHR23099:SF0">
    <property type="entry name" value="GERM CELL NUCLEAR ACIDIC PROTEIN"/>
    <property type="match status" value="1"/>
</dbReference>
<name>A0AAW1X2W5_RUBAR</name>
<keyword evidence="3" id="KW-1185">Reference proteome</keyword>
<keyword evidence="1" id="KW-0812">Transmembrane</keyword>
<dbReference type="GO" id="GO:0005634">
    <property type="term" value="C:nucleus"/>
    <property type="evidence" value="ECO:0007669"/>
    <property type="project" value="TreeGrafter"/>
</dbReference>
<organism evidence="2 3">
    <name type="scientific">Rubus argutus</name>
    <name type="common">Southern blackberry</name>
    <dbReference type="NCBI Taxonomy" id="59490"/>
    <lineage>
        <taxon>Eukaryota</taxon>
        <taxon>Viridiplantae</taxon>
        <taxon>Streptophyta</taxon>
        <taxon>Embryophyta</taxon>
        <taxon>Tracheophyta</taxon>
        <taxon>Spermatophyta</taxon>
        <taxon>Magnoliopsida</taxon>
        <taxon>eudicotyledons</taxon>
        <taxon>Gunneridae</taxon>
        <taxon>Pentapetalae</taxon>
        <taxon>rosids</taxon>
        <taxon>fabids</taxon>
        <taxon>Rosales</taxon>
        <taxon>Rosaceae</taxon>
        <taxon>Rosoideae</taxon>
        <taxon>Rosoideae incertae sedis</taxon>
        <taxon>Rubus</taxon>
    </lineage>
</organism>
<keyword evidence="1" id="KW-0472">Membrane</keyword>
<keyword evidence="1" id="KW-1133">Transmembrane helix</keyword>
<feature type="transmembrane region" description="Helical" evidence="1">
    <location>
        <begin position="36"/>
        <end position="60"/>
    </location>
</feature>
<comment type="caution">
    <text evidence="2">The sequence shown here is derived from an EMBL/GenBank/DDBJ whole genome shotgun (WGS) entry which is preliminary data.</text>
</comment>
<reference evidence="2 3" key="1">
    <citation type="journal article" date="2023" name="G3 (Bethesda)">
        <title>A chromosome-length genome assembly and annotation of blackberry (Rubus argutus, cv. 'Hillquist').</title>
        <authorList>
            <person name="Bruna T."/>
            <person name="Aryal R."/>
            <person name="Dudchenko O."/>
            <person name="Sargent D.J."/>
            <person name="Mead D."/>
            <person name="Buti M."/>
            <person name="Cavallini A."/>
            <person name="Hytonen T."/>
            <person name="Andres J."/>
            <person name="Pham M."/>
            <person name="Weisz D."/>
            <person name="Mascagni F."/>
            <person name="Usai G."/>
            <person name="Natali L."/>
            <person name="Bassil N."/>
            <person name="Fernandez G.E."/>
            <person name="Lomsadze A."/>
            <person name="Armour M."/>
            <person name="Olukolu B."/>
            <person name="Poorten T."/>
            <person name="Britton C."/>
            <person name="Davik J."/>
            <person name="Ashrafi H."/>
            <person name="Aiden E.L."/>
            <person name="Borodovsky M."/>
            <person name="Worthington M."/>
        </authorList>
    </citation>
    <scope>NUCLEOTIDE SEQUENCE [LARGE SCALE GENOMIC DNA]</scope>
    <source>
        <strain evidence="2">PI 553951</strain>
    </source>
</reference>
<protein>
    <submittedName>
        <fullName evidence="2">Uncharacterized protein</fullName>
    </submittedName>
</protein>
<dbReference type="AlphaFoldDB" id="A0AAW1X2W5"/>